<keyword evidence="10 18" id="KW-0479">Metal-binding</keyword>
<evidence type="ECO:0000313" key="21">
    <source>
        <dbReference type="Proteomes" id="UP001597059"/>
    </source>
</evidence>
<keyword evidence="12 18" id="KW-0378">Hydrolase</keyword>
<dbReference type="Proteomes" id="UP001597059">
    <property type="component" value="Unassembled WGS sequence"/>
</dbReference>
<proteinExistence type="inferred from homology"/>
<evidence type="ECO:0000256" key="11">
    <source>
        <dbReference type="ARBA" id="ARBA00022729"/>
    </source>
</evidence>
<keyword evidence="16" id="KW-0472">Membrane</keyword>
<evidence type="ECO:0000256" key="7">
    <source>
        <dbReference type="ARBA" id="ARBA00021726"/>
    </source>
</evidence>
<feature type="compositionally biased region" description="Polar residues" evidence="19">
    <location>
        <begin position="27"/>
        <end position="38"/>
    </location>
</feature>
<feature type="chain" id="PRO_5044954919" description="Phospholipase A1" evidence="18">
    <location>
        <begin position="21"/>
        <end position="331"/>
    </location>
</feature>
<accession>A0ABW4B552</accession>
<evidence type="ECO:0000256" key="2">
    <source>
        <dbReference type="ARBA" id="ARBA00001604"/>
    </source>
</evidence>
<dbReference type="Pfam" id="PF02253">
    <property type="entry name" value="PLA1"/>
    <property type="match status" value="1"/>
</dbReference>
<evidence type="ECO:0000256" key="18">
    <source>
        <dbReference type="RuleBase" id="RU366027"/>
    </source>
</evidence>
<evidence type="ECO:0000256" key="6">
    <source>
        <dbReference type="ARBA" id="ARBA00013278"/>
    </source>
</evidence>
<keyword evidence="9" id="KW-0812">Transmembrane</keyword>
<evidence type="ECO:0000256" key="9">
    <source>
        <dbReference type="ARBA" id="ARBA00022692"/>
    </source>
</evidence>
<evidence type="ECO:0000256" key="15">
    <source>
        <dbReference type="ARBA" id="ARBA00023098"/>
    </source>
</evidence>
<comment type="similarity">
    <text evidence="3 18">Belongs to the phospholipase A1 family.</text>
</comment>
<evidence type="ECO:0000256" key="19">
    <source>
        <dbReference type="SAM" id="MobiDB-lite"/>
    </source>
</evidence>
<evidence type="ECO:0000256" key="3">
    <source>
        <dbReference type="ARBA" id="ARBA00010525"/>
    </source>
</evidence>
<keyword evidence="11 18" id="KW-0732">Signal</keyword>
<keyword evidence="14 18" id="KW-0442">Lipid degradation</keyword>
<comment type="cofactor">
    <cofactor evidence="18">
        <name>Ca(2+)</name>
        <dbReference type="ChEBI" id="CHEBI:29108"/>
    </cofactor>
    <text evidence="18">Binds 1 Ca(2+) ion per monomer. In the dimeric form the Ca(2+) is bound by different amino acids with binding of each Ca(2+) shared with ligands coming from each monomer. The Ca(2+) ion may have a role in catalysis.</text>
</comment>
<dbReference type="PRINTS" id="PR01486">
    <property type="entry name" value="PHPHLIPASEA1"/>
</dbReference>
<evidence type="ECO:0000256" key="4">
    <source>
        <dbReference type="ARBA" id="ARBA00011702"/>
    </source>
</evidence>
<evidence type="ECO:0000256" key="10">
    <source>
        <dbReference type="ARBA" id="ARBA00022723"/>
    </source>
</evidence>
<dbReference type="PANTHER" id="PTHR40457:SF1">
    <property type="entry name" value="PHOSPHOLIPASE A1"/>
    <property type="match status" value="1"/>
</dbReference>
<evidence type="ECO:0000256" key="13">
    <source>
        <dbReference type="ARBA" id="ARBA00022837"/>
    </source>
</evidence>
<comment type="subunit">
    <text evidence="4 18">Homodimer; dimerization is reversible, and the dimeric form is the active one.</text>
</comment>
<evidence type="ECO:0000256" key="1">
    <source>
        <dbReference type="ARBA" id="ARBA00000111"/>
    </source>
</evidence>
<evidence type="ECO:0000313" key="20">
    <source>
        <dbReference type="EMBL" id="MFD1384616.1"/>
    </source>
</evidence>
<dbReference type="SUPFAM" id="SSF56931">
    <property type="entry name" value="Outer membrane phospholipase A (OMPLA)"/>
    <property type="match status" value="1"/>
</dbReference>
<reference evidence="21" key="1">
    <citation type="journal article" date="2019" name="Int. J. Syst. Evol. Microbiol.">
        <title>The Global Catalogue of Microorganisms (GCM) 10K type strain sequencing project: providing services to taxonomists for standard genome sequencing and annotation.</title>
        <authorList>
            <consortium name="The Broad Institute Genomics Platform"/>
            <consortium name="The Broad Institute Genome Sequencing Center for Infectious Disease"/>
            <person name="Wu L."/>
            <person name="Ma J."/>
        </authorList>
    </citation>
    <scope>NUCLEOTIDE SEQUENCE [LARGE SCALE GENOMIC DNA]</scope>
    <source>
        <strain evidence="21">JCM 30774</strain>
    </source>
</reference>
<dbReference type="InterPro" id="IPR036541">
    <property type="entry name" value="PLipase_A1_sf"/>
</dbReference>
<evidence type="ECO:0000256" key="12">
    <source>
        <dbReference type="ARBA" id="ARBA00022801"/>
    </source>
</evidence>
<keyword evidence="8" id="KW-1134">Transmembrane beta strand</keyword>
<comment type="caution">
    <text evidence="20">The sequence shown here is derived from an EMBL/GenBank/DDBJ whole genome shotgun (WGS) entry which is preliminary data.</text>
</comment>
<keyword evidence="15 18" id="KW-0443">Lipid metabolism</keyword>
<feature type="signal peptide" evidence="18">
    <location>
        <begin position="1"/>
        <end position="20"/>
    </location>
</feature>
<comment type="subcellular location">
    <subcellularLocation>
        <location evidence="18">Cell outer membrane</location>
        <topology evidence="18">Multi-pass membrane protein</topology>
    </subcellularLocation>
    <text evidence="18">One of the very few enzymes located there.</text>
</comment>
<keyword evidence="13 18" id="KW-0106">Calcium</keyword>
<protein>
    <recommendedName>
        <fullName evidence="7 18">Phospholipase A1</fullName>
        <ecNumber evidence="5 18">3.1.1.32</ecNumber>
        <ecNumber evidence="6 18">3.1.1.4</ecNumber>
    </recommendedName>
    <alternativeName>
        <fullName evidence="18">Phosphatidylcholine 1-acylhydrolase</fullName>
    </alternativeName>
</protein>
<gene>
    <name evidence="20" type="ORF">ACFQ45_14690</name>
</gene>
<dbReference type="InterPro" id="IPR003187">
    <property type="entry name" value="PLipase_A1"/>
</dbReference>
<evidence type="ECO:0000256" key="14">
    <source>
        <dbReference type="ARBA" id="ARBA00022963"/>
    </source>
</evidence>
<evidence type="ECO:0000256" key="16">
    <source>
        <dbReference type="ARBA" id="ARBA00023136"/>
    </source>
</evidence>
<dbReference type="EMBL" id="JBHTMN010000017">
    <property type="protein sequence ID" value="MFD1384616.1"/>
    <property type="molecule type" value="Genomic_DNA"/>
</dbReference>
<dbReference type="Gene3D" id="2.40.230.10">
    <property type="entry name" value="Phospholipase A1"/>
    <property type="match status" value="1"/>
</dbReference>
<feature type="region of interest" description="Disordered" evidence="19">
    <location>
        <begin position="27"/>
        <end position="49"/>
    </location>
</feature>
<keyword evidence="17 18" id="KW-0998">Cell outer membrane</keyword>
<comment type="function">
    <text evidence="18">Hydrolysis of phosphatidylcholine with phospholipase A2 (EC 3.1.1.4) and phospholipase A1 (EC 3.1.1.32) activities.</text>
</comment>
<evidence type="ECO:0000256" key="17">
    <source>
        <dbReference type="ARBA" id="ARBA00023237"/>
    </source>
</evidence>
<comment type="catalytic activity">
    <reaction evidence="2 18">
        <text>a 1,2-diacyl-sn-glycero-3-phosphocholine + H2O = a 1-acyl-sn-glycero-3-phosphocholine + a fatty acid + H(+)</text>
        <dbReference type="Rhea" id="RHEA:15801"/>
        <dbReference type="ChEBI" id="CHEBI:15377"/>
        <dbReference type="ChEBI" id="CHEBI:15378"/>
        <dbReference type="ChEBI" id="CHEBI:28868"/>
        <dbReference type="ChEBI" id="CHEBI:57643"/>
        <dbReference type="ChEBI" id="CHEBI:58168"/>
        <dbReference type="EC" id="3.1.1.4"/>
    </reaction>
</comment>
<dbReference type="EC" id="3.1.1.4" evidence="6 18"/>
<dbReference type="EC" id="3.1.1.32" evidence="5 18"/>
<evidence type="ECO:0000256" key="8">
    <source>
        <dbReference type="ARBA" id="ARBA00022452"/>
    </source>
</evidence>
<organism evidence="20 21">
    <name type="scientific">Rhodanobacter aciditrophus</name>
    <dbReference type="NCBI Taxonomy" id="1623218"/>
    <lineage>
        <taxon>Bacteria</taxon>
        <taxon>Pseudomonadati</taxon>
        <taxon>Pseudomonadota</taxon>
        <taxon>Gammaproteobacteria</taxon>
        <taxon>Lysobacterales</taxon>
        <taxon>Rhodanobacteraceae</taxon>
        <taxon>Rhodanobacter</taxon>
    </lineage>
</organism>
<dbReference type="CDD" id="cd00541">
    <property type="entry name" value="OMPLA"/>
    <property type="match status" value="1"/>
</dbReference>
<dbReference type="PANTHER" id="PTHR40457">
    <property type="entry name" value="PHOSPHOLIPASE A1"/>
    <property type="match status" value="1"/>
</dbReference>
<keyword evidence="21" id="KW-1185">Reference proteome</keyword>
<sequence length="331" mass="38185">MPWIKRSLFWLYVLSFPAFAVEDTQATSTGSVKNSEVPAQSEDNEASKNVPILKEPEVPEPIAVRAKKANGLIEQRAARERATVDDPFVLTPHRPNYFLPFSFTHDPNDRESQQGIENDNLQDIEFQFQFSVKFPVATSIAGENTTLWFAYTQRSFWQAYNSNASAPFRDTNYEPEAFIVTQPDLSFFGTKLTYLNYGINHQSNGRQDPWSRSWNRLFLSFVFERENTVFAFRPWYRIPESSDDDNPDIERYLGYGDIQIAHVIDDVTYDVLLRNNLRSDNKGAIQLGVSFPLWGKVRGYAQYFEGYGQSMLDYDNYTRTLGLGFMLTGWL</sequence>
<comment type="catalytic activity">
    <reaction evidence="1 18">
        <text>a 1,2-diacyl-sn-glycero-3-phosphocholine + H2O = a 2-acyl-sn-glycero-3-phosphocholine + a fatty acid + H(+)</text>
        <dbReference type="Rhea" id="RHEA:18689"/>
        <dbReference type="ChEBI" id="CHEBI:15377"/>
        <dbReference type="ChEBI" id="CHEBI:15378"/>
        <dbReference type="ChEBI" id="CHEBI:28868"/>
        <dbReference type="ChEBI" id="CHEBI:57643"/>
        <dbReference type="ChEBI" id="CHEBI:57875"/>
        <dbReference type="EC" id="3.1.1.32"/>
    </reaction>
</comment>
<evidence type="ECO:0000256" key="5">
    <source>
        <dbReference type="ARBA" id="ARBA00013179"/>
    </source>
</evidence>
<dbReference type="RefSeq" id="WP_377369011.1">
    <property type="nucleotide sequence ID" value="NZ_JBHTMN010000017.1"/>
</dbReference>
<name>A0ABW4B552_9GAMM</name>